<keyword evidence="1" id="KW-0812">Transmembrane</keyword>
<sequence length="405" mass="44394">MQAVIPQATEEACARVVENGGGEGVGEFKLLERLFEAKLENVSWGQICPVLLDVLGEDGLIYINTYGMKATPEYGRDALFNMINNAPQEEGIISYDVSLGVPCSVVKTLADEVAPDDGSRVEVTFKRKGGRRVPGIKDTKIYGGVKGGNVHINFTKEERGVELGNKVLRLVLGEGGVIGGLQIGPDVRLVAVKIYLWREGHDLRTIWGPLSALMKGDWDVRGFRDVAKVRDIAIHALTSYLQGMPSRCKEEEYVRLEFCLEGRGLGENVNLDVMVPALNFNCGGEEGCEGAFKQVLTLLGLVVHVGTMKEKMNEVQILLVRLEDILGGNEKALEWGSAQSAELEQVMGKVRKGRRAKRAAGRMCGVVVLLFRFICLTLSIVSFDSFLSIVLLIILLTRKDGCGRR</sequence>
<dbReference type="Proteomes" id="UP001165065">
    <property type="component" value="Unassembled WGS sequence"/>
</dbReference>
<dbReference type="EMBL" id="BRYA01000868">
    <property type="protein sequence ID" value="GMI34579.1"/>
    <property type="molecule type" value="Genomic_DNA"/>
</dbReference>
<keyword evidence="1" id="KW-0472">Membrane</keyword>
<protein>
    <submittedName>
        <fullName evidence="2">Uncharacterized protein</fullName>
    </submittedName>
</protein>
<accession>A0A9W7L5W8</accession>
<gene>
    <name evidence="2" type="ORF">TrCOL_g13338</name>
</gene>
<dbReference type="AlphaFoldDB" id="A0A9W7L5W8"/>
<name>A0A9W7L5W8_9STRA</name>
<reference evidence="3" key="1">
    <citation type="journal article" date="2023" name="Commun. Biol.">
        <title>Genome analysis of Parmales, the sister group of diatoms, reveals the evolutionary specialization of diatoms from phago-mixotrophs to photoautotrophs.</title>
        <authorList>
            <person name="Ban H."/>
            <person name="Sato S."/>
            <person name="Yoshikawa S."/>
            <person name="Yamada K."/>
            <person name="Nakamura Y."/>
            <person name="Ichinomiya M."/>
            <person name="Sato N."/>
            <person name="Blanc-Mathieu R."/>
            <person name="Endo H."/>
            <person name="Kuwata A."/>
            <person name="Ogata H."/>
        </authorList>
    </citation>
    <scope>NUCLEOTIDE SEQUENCE [LARGE SCALE GENOMIC DNA]</scope>
</reference>
<proteinExistence type="predicted"/>
<keyword evidence="1" id="KW-1133">Transmembrane helix</keyword>
<keyword evidence="3" id="KW-1185">Reference proteome</keyword>
<evidence type="ECO:0000313" key="3">
    <source>
        <dbReference type="Proteomes" id="UP001165065"/>
    </source>
</evidence>
<evidence type="ECO:0000256" key="1">
    <source>
        <dbReference type="SAM" id="Phobius"/>
    </source>
</evidence>
<feature type="transmembrane region" description="Helical" evidence="1">
    <location>
        <begin position="369"/>
        <end position="396"/>
    </location>
</feature>
<evidence type="ECO:0000313" key="2">
    <source>
        <dbReference type="EMBL" id="GMI34579.1"/>
    </source>
</evidence>
<organism evidence="2 3">
    <name type="scientific">Triparma columacea</name>
    <dbReference type="NCBI Taxonomy" id="722753"/>
    <lineage>
        <taxon>Eukaryota</taxon>
        <taxon>Sar</taxon>
        <taxon>Stramenopiles</taxon>
        <taxon>Ochrophyta</taxon>
        <taxon>Bolidophyceae</taxon>
        <taxon>Parmales</taxon>
        <taxon>Triparmaceae</taxon>
        <taxon>Triparma</taxon>
    </lineage>
</organism>
<comment type="caution">
    <text evidence="2">The sequence shown here is derived from an EMBL/GenBank/DDBJ whole genome shotgun (WGS) entry which is preliminary data.</text>
</comment>